<dbReference type="EMBL" id="KB445553">
    <property type="protein sequence ID" value="EMC97938.1"/>
    <property type="molecule type" value="Genomic_DNA"/>
</dbReference>
<feature type="compositionally biased region" description="Low complexity" evidence="1">
    <location>
        <begin position="330"/>
        <end position="341"/>
    </location>
</feature>
<organism evidence="2 3">
    <name type="scientific">Baudoinia panamericana (strain UAMH 10762)</name>
    <name type="common">Angels' share fungus</name>
    <name type="synonym">Baudoinia compniacensis (strain UAMH 10762)</name>
    <dbReference type="NCBI Taxonomy" id="717646"/>
    <lineage>
        <taxon>Eukaryota</taxon>
        <taxon>Fungi</taxon>
        <taxon>Dikarya</taxon>
        <taxon>Ascomycota</taxon>
        <taxon>Pezizomycotina</taxon>
        <taxon>Dothideomycetes</taxon>
        <taxon>Dothideomycetidae</taxon>
        <taxon>Mycosphaerellales</taxon>
        <taxon>Teratosphaeriaceae</taxon>
        <taxon>Baudoinia</taxon>
    </lineage>
</organism>
<dbReference type="Proteomes" id="UP000011761">
    <property type="component" value="Unassembled WGS sequence"/>
</dbReference>
<sequence length="512" mass="55817">MSALFTTLFATPTDHTDEDTKPTHTDPFWQATPRVLHKELAMPVFQKSSQAPRVPLRQSRQTSATAAVRRAQCTHMTVNRAHGHLTCFICGKTPSIGWLYVCQQDRDSNHGESHHGIDPDILPIVPNDSTHFEAQACLAENLGMHAWVVNGIQNRDYNLDQVDQLIEQKKHLLATVRLHEQQVNSSNMRSMANEVRKDLPTERTIASVGASAGHRAGVQSSPDLFKRQLRSQKTQGCNFQVCHTCRPFFVDRLHTSFEKVLSGESPAVTEEEISCLPFLRPNIVRTLGLRYPVFPAQPSPKRQASVDITAQQADGTDEDTSDWTPTSATISESGSESIEGIDPYPCPGAGHCPVWSRRSGCAYDTGFDDGLRASNHGFGPGPASDNTRVTPENSASRLHRLHVSVTDTPGGTSSTVSSISLPVTPTAPLTPLIHIERPFEDELEMRSLRPGKAASIYGPLMDYTANHGRLGLGIHNRDSSSSLGGAVEVEGGVALTEEAVETGMPDIITADD</sequence>
<gene>
    <name evidence="2" type="ORF">BAUCODRAFT_408497</name>
</gene>
<reference evidence="2 3" key="1">
    <citation type="journal article" date="2012" name="PLoS Pathog.">
        <title>Diverse lifestyles and strategies of plant pathogenesis encoded in the genomes of eighteen Dothideomycetes fungi.</title>
        <authorList>
            <person name="Ohm R.A."/>
            <person name="Feau N."/>
            <person name="Henrissat B."/>
            <person name="Schoch C.L."/>
            <person name="Horwitz B.A."/>
            <person name="Barry K.W."/>
            <person name="Condon B.J."/>
            <person name="Copeland A.C."/>
            <person name="Dhillon B."/>
            <person name="Glaser F."/>
            <person name="Hesse C.N."/>
            <person name="Kosti I."/>
            <person name="LaButti K."/>
            <person name="Lindquist E.A."/>
            <person name="Lucas S."/>
            <person name="Salamov A.A."/>
            <person name="Bradshaw R.E."/>
            <person name="Ciuffetti L."/>
            <person name="Hamelin R.C."/>
            <person name="Kema G.H.J."/>
            <person name="Lawrence C."/>
            <person name="Scott J.A."/>
            <person name="Spatafora J.W."/>
            <person name="Turgeon B.G."/>
            <person name="de Wit P.J.G.M."/>
            <person name="Zhong S."/>
            <person name="Goodwin S.B."/>
            <person name="Grigoriev I.V."/>
        </authorList>
    </citation>
    <scope>NUCLEOTIDE SEQUENCE [LARGE SCALE GENOMIC DNA]</scope>
    <source>
        <strain evidence="2 3">UAMH 10762</strain>
    </source>
</reference>
<dbReference type="KEGG" id="bcom:BAUCODRAFT_408497"/>
<dbReference type="GeneID" id="19114032"/>
<feature type="region of interest" description="Disordered" evidence="1">
    <location>
        <begin position="374"/>
        <end position="395"/>
    </location>
</feature>
<protein>
    <submittedName>
        <fullName evidence="2">Uncharacterized protein</fullName>
    </submittedName>
</protein>
<dbReference type="AlphaFoldDB" id="M2N1Y2"/>
<accession>M2N1Y2</accession>
<dbReference type="OrthoDB" id="4776522at2759"/>
<dbReference type="HOGENOM" id="CLU_034029_0_0_1"/>
<keyword evidence="3" id="KW-1185">Reference proteome</keyword>
<proteinExistence type="predicted"/>
<dbReference type="STRING" id="717646.M2N1Y2"/>
<name>M2N1Y2_BAUPA</name>
<evidence type="ECO:0000313" key="3">
    <source>
        <dbReference type="Proteomes" id="UP000011761"/>
    </source>
</evidence>
<dbReference type="eggNOG" id="ENOG502SY80">
    <property type="taxonomic scope" value="Eukaryota"/>
</dbReference>
<feature type="region of interest" description="Disordered" evidence="1">
    <location>
        <begin position="298"/>
        <end position="342"/>
    </location>
</feature>
<feature type="compositionally biased region" description="Polar residues" evidence="1">
    <location>
        <begin position="384"/>
        <end position="395"/>
    </location>
</feature>
<dbReference type="OMA" id="IGFLYEC"/>
<dbReference type="RefSeq" id="XP_007674807.1">
    <property type="nucleotide sequence ID" value="XM_007676617.1"/>
</dbReference>
<feature type="compositionally biased region" description="Polar residues" evidence="1">
    <location>
        <begin position="300"/>
        <end position="314"/>
    </location>
</feature>
<evidence type="ECO:0000313" key="2">
    <source>
        <dbReference type="EMBL" id="EMC97938.1"/>
    </source>
</evidence>
<evidence type="ECO:0000256" key="1">
    <source>
        <dbReference type="SAM" id="MobiDB-lite"/>
    </source>
</evidence>